<gene>
    <name evidence="2" type="ORF">ABID12_003077</name>
</gene>
<dbReference type="PROSITE" id="PS51257">
    <property type="entry name" value="PROKAR_LIPOPROTEIN"/>
    <property type="match status" value="1"/>
</dbReference>
<evidence type="ECO:0000256" key="1">
    <source>
        <dbReference type="SAM" id="SignalP"/>
    </source>
</evidence>
<keyword evidence="3" id="KW-1185">Reference proteome</keyword>
<dbReference type="Proteomes" id="UP001549164">
    <property type="component" value="Unassembled WGS sequence"/>
</dbReference>
<evidence type="ECO:0008006" key="4">
    <source>
        <dbReference type="Google" id="ProtNLM"/>
    </source>
</evidence>
<organism evidence="2 3">
    <name type="scientific">Martelella mangrovi</name>
    <dbReference type="NCBI Taxonomy" id="1397477"/>
    <lineage>
        <taxon>Bacteria</taxon>
        <taxon>Pseudomonadati</taxon>
        <taxon>Pseudomonadota</taxon>
        <taxon>Alphaproteobacteria</taxon>
        <taxon>Hyphomicrobiales</taxon>
        <taxon>Aurantimonadaceae</taxon>
        <taxon>Martelella</taxon>
    </lineage>
</organism>
<protein>
    <recommendedName>
        <fullName evidence="4">Lipoprotein</fullName>
    </recommendedName>
</protein>
<name>A0ABV2IEB4_9HYPH</name>
<keyword evidence="1" id="KW-0732">Signal</keyword>
<feature type="chain" id="PRO_5045846847" description="Lipoprotein" evidence="1">
    <location>
        <begin position="22"/>
        <end position="83"/>
    </location>
</feature>
<evidence type="ECO:0000313" key="3">
    <source>
        <dbReference type="Proteomes" id="UP001549164"/>
    </source>
</evidence>
<sequence length="83" mass="8781">MKKTSLCLALLPVLLMGCVSAKRVIPESLLVCKDAPEVPAQGAQSRAVGNYIIDLYDAHSDCFTRLNGVRAIVAGENKPEGGP</sequence>
<proteinExistence type="predicted"/>
<dbReference type="EMBL" id="JBEPLY010000011">
    <property type="protein sequence ID" value="MET3601126.1"/>
    <property type="molecule type" value="Genomic_DNA"/>
</dbReference>
<feature type="signal peptide" evidence="1">
    <location>
        <begin position="1"/>
        <end position="21"/>
    </location>
</feature>
<evidence type="ECO:0000313" key="2">
    <source>
        <dbReference type="EMBL" id="MET3601126.1"/>
    </source>
</evidence>
<reference evidence="2 3" key="1">
    <citation type="submission" date="2024-06" db="EMBL/GenBank/DDBJ databases">
        <title>Genomic Encyclopedia of Type Strains, Phase IV (KMG-IV): sequencing the most valuable type-strain genomes for metagenomic binning, comparative biology and taxonomic classification.</title>
        <authorList>
            <person name="Goeker M."/>
        </authorList>
    </citation>
    <scope>NUCLEOTIDE SEQUENCE [LARGE SCALE GENOMIC DNA]</scope>
    <source>
        <strain evidence="2 3">DSM 28102</strain>
    </source>
</reference>
<comment type="caution">
    <text evidence="2">The sequence shown here is derived from an EMBL/GenBank/DDBJ whole genome shotgun (WGS) entry which is preliminary data.</text>
</comment>
<accession>A0ABV2IEB4</accession>